<evidence type="ECO:0000313" key="4">
    <source>
        <dbReference type="Proteomes" id="UP001589613"/>
    </source>
</evidence>
<dbReference type="CDD" id="cd06223">
    <property type="entry name" value="PRTases_typeI"/>
    <property type="match status" value="1"/>
</dbReference>
<sequence length="256" mass="26752">MPWRPGEDLLHLLELAAPTACGGCGREGTRWCGTCRQALAAGSARRWTPTPCPPGFPPTWTHTAYRDEVRTAVVAWKDGGRADLTAVLAVPLRGVLAAALAASPDHLGTLRGTGRLPLVPAPSARAGTRARGEHRVAALCRETTLGRRARLPTVDALRLARRVEDQAGLDAERRRSNLAGAVRVRPGAADRLVGLPCVLVDDVVTTGATLVECARALTAAGAGPVLAVTLAATHRRSSGTPTQRARGRLSEASGAD</sequence>
<evidence type="ECO:0000256" key="1">
    <source>
        <dbReference type="ARBA" id="ARBA00008007"/>
    </source>
</evidence>
<dbReference type="InterPro" id="IPR029057">
    <property type="entry name" value="PRTase-like"/>
</dbReference>
<proteinExistence type="inferred from homology"/>
<dbReference type="Proteomes" id="UP001589613">
    <property type="component" value="Unassembled WGS sequence"/>
</dbReference>
<dbReference type="RefSeq" id="WP_141338187.1">
    <property type="nucleotide sequence ID" value="NZ_JBHMAX010000014.1"/>
</dbReference>
<reference evidence="3 4" key="1">
    <citation type="submission" date="2024-09" db="EMBL/GenBank/DDBJ databases">
        <authorList>
            <person name="Sun Q."/>
            <person name="Mori K."/>
        </authorList>
    </citation>
    <scope>NUCLEOTIDE SEQUENCE [LARGE SCALE GENOMIC DNA]</scope>
    <source>
        <strain evidence="3 4">JCM 12763</strain>
    </source>
</reference>
<dbReference type="PANTHER" id="PTHR47505:SF1">
    <property type="entry name" value="DNA UTILIZATION PROTEIN YHGH"/>
    <property type="match status" value="1"/>
</dbReference>
<dbReference type="PANTHER" id="PTHR47505">
    <property type="entry name" value="DNA UTILIZATION PROTEIN YHGH"/>
    <property type="match status" value="1"/>
</dbReference>
<evidence type="ECO:0000313" key="3">
    <source>
        <dbReference type="EMBL" id="MFB9731812.1"/>
    </source>
</evidence>
<protein>
    <submittedName>
        <fullName evidence="3">ComF family protein</fullName>
    </submittedName>
</protein>
<organism evidence="3 4">
    <name type="scientific">Ornithinimicrobium kibberense</name>
    <dbReference type="NCBI Taxonomy" id="282060"/>
    <lineage>
        <taxon>Bacteria</taxon>
        <taxon>Bacillati</taxon>
        <taxon>Actinomycetota</taxon>
        <taxon>Actinomycetes</taxon>
        <taxon>Micrococcales</taxon>
        <taxon>Ornithinimicrobiaceae</taxon>
        <taxon>Ornithinimicrobium</taxon>
    </lineage>
</organism>
<dbReference type="EMBL" id="JBHMAX010000014">
    <property type="protein sequence ID" value="MFB9731812.1"/>
    <property type="molecule type" value="Genomic_DNA"/>
</dbReference>
<feature type="region of interest" description="Disordered" evidence="2">
    <location>
        <begin position="234"/>
        <end position="256"/>
    </location>
</feature>
<dbReference type="InterPro" id="IPR000836">
    <property type="entry name" value="PRTase_dom"/>
</dbReference>
<dbReference type="SUPFAM" id="SSF53271">
    <property type="entry name" value="PRTase-like"/>
    <property type="match status" value="1"/>
</dbReference>
<keyword evidence="4" id="KW-1185">Reference proteome</keyword>
<name>A0ABV5V1Z1_9MICO</name>
<comment type="caution">
    <text evidence="3">The sequence shown here is derived from an EMBL/GenBank/DDBJ whole genome shotgun (WGS) entry which is preliminary data.</text>
</comment>
<evidence type="ECO:0000256" key="2">
    <source>
        <dbReference type="SAM" id="MobiDB-lite"/>
    </source>
</evidence>
<dbReference type="Gene3D" id="3.40.50.2020">
    <property type="match status" value="1"/>
</dbReference>
<dbReference type="InterPro" id="IPR051910">
    <property type="entry name" value="ComF/GntX_DNA_util-trans"/>
</dbReference>
<comment type="similarity">
    <text evidence="1">Belongs to the ComF/GntX family.</text>
</comment>
<accession>A0ABV5V1Z1</accession>
<gene>
    <name evidence="3" type="ORF">ACFFN0_07140</name>
</gene>